<gene>
    <name evidence="10" type="primary">flgM</name>
    <name evidence="10" type="ORF">G7026_15910</name>
</gene>
<evidence type="ECO:0000256" key="5">
    <source>
        <dbReference type="ARBA" id="ARBA00023015"/>
    </source>
</evidence>
<evidence type="ECO:0000256" key="4">
    <source>
        <dbReference type="ARBA" id="ARBA00022795"/>
    </source>
</evidence>
<keyword evidence="10" id="KW-0282">Flagellum</keyword>
<evidence type="ECO:0000256" key="1">
    <source>
        <dbReference type="ARBA" id="ARBA00005322"/>
    </source>
</evidence>
<evidence type="ECO:0000313" key="11">
    <source>
        <dbReference type="Proteomes" id="UP000786387"/>
    </source>
</evidence>
<accession>A0ABR5Z3X8</accession>
<dbReference type="InterPro" id="IPR031316">
    <property type="entry name" value="FlgM_C"/>
</dbReference>
<dbReference type="InterPro" id="IPR035890">
    <property type="entry name" value="Anti-sigma-28_factor_FlgM_sf"/>
</dbReference>
<evidence type="ECO:0000313" key="10">
    <source>
        <dbReference type="EMBL" id="MBA1274839.1"/>
    </source>
</evidence>
<comment type="function">
    <text evidence="7">Responsible for the coupling of flagellin expression to flagellar assembly by preventing expression of the flagellin genes when a component of the middle class of proteins is defective. It negatively regulates flagellar genes by inhibiting the activity of FliA by directly binding to FliA.</text>
</comment>
<keyword evidence="10" id="KW-0969">Cilium</keyword>
<evidence type="ECO:0000256" key="6">
    <source>
        <dbReference type="ARBA" id="ARBA00023163"/>
    </source>
</evidence>
<dbReference type="InterPro" id="IPR007412">
    <property type="entry name" value="FlgM"/>
</dbReference>
<dbReference type="Proteomes" id="UP000786387">
    <property type="component" value="Unassembled WGS sequence"/>
</dbReference>
<dbReference type="NCBIfam" id="TIGR03824">
    <property type="entry name" value="FlgM_jcvi"/>
    <property type="match status" value="1"/>
</dbReference>
<keyword evidence="4" id="KW-1005">Bacterial flagellum biogenesis</keyword>
<dbReference type="EMBL" id="JAAMRF010000008">
    <property type="protein sequence ID" value="MBA1274839.1"/>
    <property type="molecule type" value="Genomic_DNA"/>
</dbReference>
<evidence type="ECO:0000256" key="7">
    <source>
        <dbReference type="ARBA" id="ARBA00024739"/>
    </source>
</evidence>
<proteinExistence type="inferred from homology"/>
<comment type="caution">
    <text evidence="10">The sequence shown here is derived from an EMBL/GenBank/DDBJ whole genome shotgun (WGS) entry which is preliminary data.</text>
</comment>
<name>A0ABR5Z3X8_9GAMM</name>
<keyword evidence="10" id="KW-0966">Cell projection</keyword>
<evidence type="ECO:0000259" key="9">
    <source>
        <dbReference type="Pfam" id="PF04316"/>
    </source>
</evidence>
<protein>
    <recommendedName>
        <fullName evidence="2">Negative regulator of flagellin synthesis</fullName>
    </recommendedName>
    <alternativeName>
        <fullName evidence="8">Anti-sigma-28 factor</fullName>
    </alternativeName>
</protein>
<comment type="similarity">
    <text evidence="1">Belongs to the FlgM family.</text>
</comment>
<keyword evidence="3" id="KW-0678">Repressor</keyword>
<sequence length="95" mass="9947">MEISRHFKPVLATPVEASGKPRAVEANAAANASQRPAATAQDLPLEQLQAALRAMPEVDLDKVAAIKQALQRGDISTDPAELASSVLTYHSGSDA</sequence>
<evidence type="ECO:0000256" key="8">
    <source>
        <dbReference type="ARBA" id="ARBA00030117"/>
    </source>
</evidence>
<keyword evidence="11" id="KW-1185">Reference proteome</keyword>
<organism evidence="10 11">
    <name type="scientific">Stutzerimonas azotifigens</name>
    <dbReference type="NCBI Taxonomy" id="291995"/>
    <lineage>
        <taxon>Bacteria</taxon>
        <taxon>Pseudomonadati</taxon>
        <taxon>Pseudomonadota</taxon>
        <taxon>Gammaproteobacteria</taxon>
        <taxon>Pseudomonadales</taxon>
        <taxon>Pseudomonadaceae</taxon>
        <taxon>Stutzerimonas</taxon>
    </lineage>
</organism>
<dbReference type="SUPFAM" id="SSF101498">
    <property type="entry name" value="Anti-sigma factor FlgM"/>
    <property type="match status" value="1"/>
</dbReference>
<keyword evidence="5" id="KW-0805">Transcription regulation</keyword>
<evidence type="ECO:0000256" key="2">
    <source>
        <dbReference type="ARBA" id="ARBA00017823"/>
    </source>
</evidence>
<dbReference type="Pfam" id="PF04316">
    <property type="entry name" value="FlgM"/>
    <property type="match status" value="1"/>
</dbReference>
<dbReference type="RefSeq" id="WP_181071885.1">
    <property type="nucleotide sequence ID" value="NZ_JAAMRF010000008.1"/>
</dbReference>
<reference evidence="10 11" key="1">
    <citation type="submission" date="2020-02" db="EMBL/GenBank/DDBJ databases">
        <title>Synteny-based analysis reveals conserved mechanism for high triclosan tolerance in Pseudomonas, as well as instances of horizontal transfer.</title>
        <authorList>
            <person name="Mcfarland A.G."/>
            <person name="Bertucci H.K."/>
            <person name="Litmann E."/>
            <person name="Shen J."/>
            <person name="Huttenhower C."/>
            <person name="Hartmann E.M."/>
        </authorList>
    </citation>
    <scope>NUCLEOTIDE SEQUENCE [LARGE SCALE GENOMIC DNA]</scope>
    <source>
        <strain evidence="10 11">115A1</strain>
    </source>
</reference>
<evidence type="ECO:0000256" key="3">
    <source>
        <dbReference type="ARBA" id="ARBA00022491"/>
    </source>
</evidence>
<keyword evidence="6" id="KW-0804">Transcription</keyword>
<feature type="domain" description="Anti-sigma-28 factor FlgM C-terminal" evidence="9">
    <location>
        <begin position="45"/>
        <end position="86"/>
    </location>
</feature>